<proteinExistence type="predicted"/>
<protein>
    <recommendedName>
        <fullName evidence="4">N-acetyltransferase domain-containing protein</fullName>
    </recommendedName>
</protein>
<dbReference type="PROSITE" id="PS51186">
    <property type="entry name" value="GNAT"/>
    <property type="match status" value="1"/>
</dbReference>
<feature type="region of interest" description="Disordered" evidence="3">
    <location>
        <begin position="65"/>
        <end position="87"/>
    </location>
</feature>
<name>A0A409Y1X0_9AGAR</name>
<dbReference type="SUPFAM" id="SSF55729">
    <property type="entry name" value="Acyl-CoA N-acyltransferases (Nat)"/>
    <property type="match status" value="2"/>
</dbReference>
<keyword evidence="2" id="KW-0012">Acyltransferase</keyword>
<evidence type="ECO:0000313" key="5">
    <source>
        <dbReference type="EMBL" id="PPQ97010.1"/>
    </source>
</evidence>
<keyword evidence="1" id="KW-0808">Transferase</keyword>
<evidence type="ECO:0000256" key="1">
    <source>
        <dbReference type="ARBA" id="ARBA00022679"/>
    </source>
</evidence>
<dbReference type="CDD" id="cd04301">
    <property type="entry name" value="NAT_SF"/>
    <property type="match status" value="1"/>
</dbReference>
<keyword evidence="6" id="KW-1185">Reference proteome</keyword>
<dbReference type="InterPro" id="IPR000182">
    <property type="entry name" value="GNAT_dom"/>
</dbReference>
<dbReference type="InterPro" id="IPR016181">
    <property type="entry name" value="Acyl_CoA_acyltransferase"/>
</dbReference>
<accession>A0A409Y1X0</accession>
<dbReference type="OrthoDB" id="2129362at2759"/>
<organism evidence="5 6">
    <name type="scientific">Gymnopilus dilepis</name>
    <dbReference type="NCBI Taxonomy" id="231916"/>
    <lineage>
        <taxon>Eukaryota</taxon>
        <taxon>Fungi</taxon>
        <taxon>Dikarya</taxon>
        <taxon>Basidiomycota</taxon>
        <taxon>Agaricomycotina</taxon>
        <taxon>Agaricomycetes</taxon>
        <taxon>Agaricomycetidae</taxon>
        <taxon>Agaricales</taxon>
        <taxon>Agaricineae</taxon>
        <taxon>Hymenogastraceae</taxon>
        <taxon>Gymnopilus</taxon>
    </lineage>
</organism>
<dbReference type="InParanoid" id="A0A409Y1X0"/>
<dbReference type="STRING" id="231916.A0A409Y1X0"/>
<evidence type="ECO:0000256" key="3">
    <source>
        <dbReference type="SAM" id="MobiDB-lite"/>
    </source>
</evidence>
<dbReference type="AlphaFoldDB" id="A0A409Y1X0"/>
<feature type="domain" description="N-acetyltransferase" evidence="4">
    <location>
        <begin position="7"/>
        <end position="236"/>
    </location>
</feature>
<evidence type="ECO:0000313" key="6">
    <source>
        <dbReference type="Proteomes" id="UP000284706"/>
    </source>
</evidence>
<dbReference type="Pfam" id="PF00583">
    <property type="entry name" value="Acetyltransf_1"/>
    <property type="match status" value="1"/>
</dbReference>
<reference evidence="5 6" key="1">
    <citation type="journal article" date="2018" name="Evol. Lett.">
        <title>Horizontal gene cluster transfer increased hallucinogenic mushroom diversity.</title>
        <authorList>
            <person name="Reynolds H.T."/>
            <person name="Vijayakumar V."/>
            <person name="Gluck-Thaler E."/>
            <person name="Korotkin H.B."/>
            <person name="Matheny P.B."/>
            <person name="Slot J.C."/>
        </authorList>
    </citation>
    <scope>NUCLEOTIDE SEQUENCE [LARGE SCALE GENOMIC DNA]</scope>
    <source>
        <strain evidence="5 6">SRW20</strain>
    </source>
</reference>
<dbReference type="GO" id="GO:0016747">
    <property type="term" value="F:acyltransferase activity, transferring groups other than amino-acyl groups"/>
    <property type="evidence" value="ECO:0007669"/>
    <property type="project" value="InterPro"/>
</dbReference>
<dbReference type="PANTHER" id="PTHR43072">
    <property type="entry name" value="N-ACETYLTRANSFERASE"/>
    <property type="match status" value="1"/>
</dbReference>
<evidence type="ECO:0000259" key="4">
    <source>
        <dbReference type="PROSITE" id="PS51186"/>
    </source>
</evidence>
<comment type="caution">
    <text evidence="5">The sequence shown here is derived from an EMBL/GenBank/DDBJ whole genome shotgun (WGS) entry which is preliminary data.</text>
</comment>
<gene>
    <name evidence="5" type="ORF">CVT26_006437</name>
</gene>
<dbReference type="PANTHER" id="PTHR43072:SF23">
    <property type="entry name" value="UPF0039 PROTEIN C11D3.02C"/>
    <property type="match status" value="1"/>
</dbReference>
<dbReference type="Gene3D" id="3.40.630.30">
    <property type="match status" value="1"/>
</dbReference>
<feature type="compositionally biased region" description="Low complexity" evidence="3">
    <location>
        <begin position="139"/>
        <end position="170"/>
    </location>
</feature>
<evidence type="ECO:0000256" key="2">
    <source>
        <dbReference type="ARBA" id="ARBA00023315"/>
    </source>
</evidence>
<feature type="region of interest" description="Disordered" evidence="3">
    <location>
        <begin position="138"/>
        <end position="176"/>
    </location>
</feature>
<dbReference type="EMBL" id="NHYE01001300">
    <property type="protein sequence ID" value="PPQ97010.1"/>
    <property type="molecule type" value="Genomic_DNA"/>
</dbReference>
<sequence length="236" mass="25726">MPSKTAHTIRPATPADLPQIIAIMNHYIAHTVISLRMDALTLTDYEGIFSSVRAQGLPFFVTETPSRGHEAQVTGEEGEGEEGETGKKVTGFAYAHGFRPTYTGYRHTAEITIYVHPSYHSQGVGTLLMDTLMGALRATNSSSSSSPPSPSTNSSTSPSPNPSPDSSTSPIDANEHTPPIKQVLSLMSLNEDGPNGGWGLRDWYARWGFEQIGHMKRVGYKFGRWVDVVMMQVSLE</sequence>
<dbReference type="Proteomes" id="UP000284706">
    <property type="component" value="Unassembled WGS sequence"/>
</dbReference>